<feature type="domain" description="DUF4178" evidence="1">
    <location>
        <begin position="284"/>
        <end position="411"/>
    </location>
</feature>
<evidence type="ECO:0000313" key="2">
    <source>
        <dbReference type="EMBL" id="SUX21627.1"/>
    </source>
</evidence>
<dbReference type="RefSeq" id="WP_115611385.1">
    <property type="nucleotide sequence ID" value="NZ_JBHLZC010000001.1"/>
</dbReference>
<gene>
    <name evidence="2" type="ORF">NCTC13294_01054</name>
</gene>
<dbReference type="AlphaFoldDB" id="A0A381E5D5"/>
<evidence type="ECO:0000259" key="1">
    <source>
        <dbReference type="Pfam" id="PF13785"/>
    </source>
</evidence>
<reference evidence="2 3" key="1">
    <citation type="submission" date="2018-06" db="EMBL/GenBank/DDBJ databases">
        <authorList>
            <consortium name="Pathogen Informatics"/>
            <person name="Doyle S."/>
        </authorList>
    </citation>
    <scope>NUCLEOTIDE SEQUENCE [LARGE SCALE GENOMIC DNA]</scope>
    <source>
        <strain evidence="2 3">NCTC13294</strain>
    </source>
</reference>
<accession>A0A381E5D5</accession>
<sequence length="495" mass="54344">MTQGIFHTTCPSCGGPVHSHSASAKTLVCPYCRSLLIRDGASVSDSGEDSAPFEDYSPLQIGTTGHDQGQAFTIVGRLQARYDAGVWNEWYLFYNDGSSGWLSESGDQYVLTRPATSNATLPRFTDIRAGESRLTVDGNVYLAADVRDITLERASAEGELPYPFSGTRHNRVADYRCESHFLTLDYGEDPPEIFIGRGVVLANLALANTRSDAQILDTAGALKGSRASGNCPHCGAPVDWLRGLTPTIICPSCGSDLESNSLIASARTTSERQQKIAERHSLPLGAEANIDGNKYTLIGLVYKEEIGEDSGWTEYLLYHPQQGFLWLVETDDGEWSVSHTLNDWPALKGNGAPRGMEKLYDYRSRVRHAAGAFYWHIKKGDELAHHDYDAGKREKLSAEQNAHELNWSRSVPTSRAQIETWFGRELADNGTGNNNLQSGFIILVITYFIINIPAWLGMSGDTLAASIVMSGFIINALYRIGKKSGGEDEDEEDDD</sequence>
<organism evidence="2 3">
    <name type="scientific">Cardiobacterium valvarum</name>
    <dbReference type="NCBI Taxonomy" id="194702"/>
    <lineage>
        <taxon>Bacteria</taxon>
        <taxon>Pseudomonadati</taxon>
        <taxon>Pseudomonadota</taxon>
        <taxon>Gammaproteobacteria</taxon>
        <taxon>Cardiobacteriales</taxon>
        <taxon>Cardiobacteriaceae</taxon>
        <taxon>Cardiobacterium</taxon>
    </lineage>
</organism>
<name>A0A381E5D5_9GAMM</name>
<proteinExistence type="predicted"/>
<dbReference type="Pfam" id="PF13785">
    <property type="entry name" value="DUF4178"/>
    <property type="match status" value="2"/>
</dbReference>
<dbReference type="Proteomes" id="UP000254572">
    <property type="component" value="Unassembled WGS sequence"/>
</dbReference>
<dbReference type="OrthoDB" id="228033at2"/>
<feature type="domain" description="DUF4178" evidence="1">
    <location>
        <begin position="60"/>
        <end position="197"/>
    </location>
</feature>
<dbReference type="InterPro" id="IPR025235">
    <property type="entry name" value="DUF4178"/>
</dbReference>
<keyword evidence="3" id="KW-1185">Reference proteome</keyword>
<protein>
    <submittedName>
        <fullName evidence="2">Double zinc ribbon</fullName>
    </submittedName>
</protein>
<dbReference type="EMBL" id="UFUW01000001">
    <property type="protein sequence ID" value="SUX21627.1"/>
    <property type="molecule type" value="Genomic_DNA"/>
</dbReference>
<evidence type="ECO:0000313" key="3">
    <source>
        <dbReference type="Proteomes" id="UP000254572"/>
    </source>
</evidence>